<evidence type="ECO:0000256" key="1">
    <source>
        <dbReference type="SAM" id="MobiDB-lite"/>
    </source>
</evidence>
<comment type="caution">
    <text evidence="3">The sequence shown here is derived from an EMBL/GenBank/DDBJ whole genome shotgun (WGS) entry which is preliminary data.</text>
</comment>
<reference evidence="3 4" key="1">
    <citation type="journal article" date="2021" name="Commun. Biol.">
        <title>The genome of Shorea leprosula (Dipterocarpaceae) highlights the ecological relevance of drought in aseasonal tropical rainforests.</title>
        <authorList>
            <person name="Ng K.K.S."/>
            <person name="Kobayashi M.J."/>
            <person name="Fawcett J.A."/>
            <person name="Hatakeyama M."/>
            <person name="Paape T."/>
            <person name="Ng C.H."/>
            <person name="Ang C.C."/>
            <person name="Tnah L.H."/>
            <person name="Lee C.T."/>
            <person name="Nishiyama T."/>
            <person name="Sese J."/>
            <person name="O'Brien M.J."/>
            <person name="Copetti D."/>
            <person name="Mohd Noor M.I."/>
            <person name="Ong R.C."/>
            <person name="Putra M."/>
            <person name="Sireger I.Z."/>
            <person name="Indrioko S."/>
            <person name="Kosugi Y."/>
            <person name="Izuno A."/>
            <person name="Isagi Y."/>
            <person name="Lee S.L."/>
            <person name="Shimizu K.K."/>
        </authorList>
    </citation>
    <scope>NUCLEOTIDE SEQUENCE [LARGE SCALE GENOMIC DNA]</scope>
    <source>
        <strain evidence="3">214</strain>
    </source>
</reference>
<feature type="signal peptide" evidence="2">
    <location>
        <begin position="1"/>
        <end position="23"/>
    </location>
</feature>
<protein>
    <submittedName>
        <fullName evidence="3">Uncharacterized protein</fullName>
    </submittedName>
</protein>
<dbReference type="Proteomes" id="UP001054252">
    <property type="component" value="Unassembled WGS sequence"/>
</dbReference>
<organism evidence="3 4">
    <name type="scientific">Rubroshorea leprosula</name>
    <dbReference type="NCBI Taxonomy" id="152421"/>
    <lineage>
        <taxon>Eukaryota</taxon>
        <taxon>Viridiplantae</taxon>
        <taxon>Streptophyta</taxon>
        <taxon>Embryophyta</taxon>
        <taxon>Tracheophyta</taxon>
        <taxon>Spermatophyta</taxon>
        <taxon>Magnoliopsida</taxon>
        <taxon>eudicotyledons</taxon>
        <taxon>Gunneridae</taxon>
        <taxon>Pentapetalae</taxon>
        <taxon>rosids</taxon>
        <taxon>malvids</taxon>
        <taxon>Malvales</taxon>
        <taxon>Dipterocarpaceae</taxon>
        <taxon>Rubroshorea</taxon>
    </lineage>
</organism>
<gene>
    <name evidence="3" type="ORF">SLEP1_g7683</name>
</gene>
<name>A0AAV5I924_9ROSI</name>
<accession>A0AAV5I924</accession>
<sequence>MKSIHKALAALFALILFHLFISSQPSVLCDRTILKIRTQPRRLLGSFASFSANQNKLSGATQDSKKAVETGLRKAPPSGSNPIQNK</sequence>
<dbReference type="EMBL" id="BPVZ01000007">
    <property type="protein sequence ID" value="GKU94154.1"/>
    <property type="molecule type" value="Genomic_DNA"/>
</dbReference>
<feature type="region of interest" description="Disordered" evidence="1">
    <location>
        <begin position="58"/>
        <end position="86"/>
    </location>
</feature>
<feature type="chain" id="PRO_5043775250" evidence="2">
    <location>
        <begin position="24"/>
        <end position="86"/>
    </location>
</feature>
<keyword evidence="2" id="KW-0732">Signal</keyword>
<keyword evidence="4" id="KW-1185">Reference proteome</keyword>
<evidence type="ECO:0000313" key="4">
    <source>
        <dbReference type="Proteomes" id="UP001054252"/>
    </source>
</evidence>
<evidence type="ECO:0000313" key="3">
    <source>
        <dbReference type="EMBL" id="GKU94154.1"/>
    </source>
</evidence>
<feature type="compositionally biased region" description="Basic and acidic residues" evidence="1">
    <location>
        <begin position="63"/>
        <end position="72"/>
    </location>
</feature>
<evidence type="ECO:0000256" key="2">
    <source>
        <dbReference type="SAM" id="SignalP"/>
    </source>
</evidence>
<dbReference type="AlphaFoldDB" id="A0AAV5I924"/>
<proteinExistence type="predicted"/>